<dbReference type="InterPro" id="IPR040372">
    <property type="entry name" value="YaeB-like"/>
</dbReference>
<comment type="similarity">
    <text evidence="2">Belongs to the tRNA methyltransferase O family.</text>
</comment>
<dbReference type="GO" id="GO:0032259">
    <property type="term" value="P:methylation"/>
    <property type="evidence" value="ECO:0007669"/>
    <property type="project" value="UniProtKB-KW"/>
</dbReference>
<name>A0A8E1W9I6_9HYPH</name>
<dbReference type="InterPro" id="IPR023368">
    <property type="entry name" value="UPF0066_cons_site"/>
</dbReference>
<reference evidence="4 5" key="1">
    <citation type="submission" date="2020-08" db="EMBL/GenBank/DDBJ databases">
        <title>Genomic Encyclopedia of Type Strains, Phase IV (KMG-IV): sequencing the most valuable type-strain genomes for metagenomic binning, comparative biology and taxonomic classification.</title>
        <authorList>
            <person name="Goeker M."/>
        </authorList>
    </citation>
    <scope>NUCLEOTIDE SEQUENCE [LARGE SCALE GENOMIC DNA]</scope>
    <source>
        <strain evidence="4 5">DSM 17454</strain>
    </source>
</reference>
<evidence type="ECO:0000313" key="5">
    <source>
        <dbReference type="Proteomes" id="UP000532373"/>
    </source>
</evidence>
<protein>
    <submittedName>
        <fullName evidence="4">tRNA-Thr(GGU) m(6)t(6)A37 methyltransferase TsaA</fullName>
    </submittedName>
</protein>
<keyword evidence="4" id="KW-0808">Transferase</keyword>
<organism evidence="4 5">
    <name type="scientific">Aminobacter carboxidus</name>
    <dbReference type="NCBI Taxonomy" id="376165"/>
    <lineage>
        <taxon>Bacteria</taxon>
        <taxon>Pseudomonadati</taxon>
        <taxon>Pseudomonadota</taxon>
        <taxon>Alphaproteobacteria</taxon>
        <taxon>Hyphomicrobiales</taxon>
        <taxon>Phyllobacteriaceae</taxon>
        <taxon>Aminobacter</taxon>
    </lineage>
</organism>
<gene>
    <name evidence="4" type="ORF">HNQ96_000368</name>
</gene>
<sequence>MQMFEQREGEIALAGDPAAQSSDAGLAYIGRIASPWKLREDCPKNMNAARERGGSATVMVDPPYRAGLAGLAGFSHVVVLSWFEQAPRNLIVQKPRHASDAKGVFALRSPARPNPIGLHVAGIVSLDIETGRIKLDAIDALDGTPVIDLKPYFASVDAFPEASRPGKDA</sequence>
<keyword evidence="1" id="KW-0949">S-adenosyl-L-methionine</keyword>
<dbReference type="Gene3D" id="2.40.30.70">
    <property type="entry name" value="YaeB-like"/>
    <property type="match status" value="1"/>
</dbReference>
<dbReference type="SUPFAM" id="SSF118196">
    <property type="entry name" value="YaeB-like"/>
    <property type="match status" value="1"/>
</dbReference>
<dbReference type="PROSITE" id="PS01318">
    <property type="entry name" value="TSAA_1"/>
    <property type="match status" value="1"/>
</dbReference>
<dbReference type="Proteomes" id="UP000532373">
    <property type="component" value="Unassembled WGS sequence"/>
</dbReference>
<dbReference type="InterPro" id="IPR023370">
    <property type="entry name" value="TrmO-like_N"/>
</dbReference>
<dbReference type="NCBIfam" id="TIGR00104">
    <property type="entry name" value="tRNA_TsaA"/>
    <property type="match status" value="1"/>
</dbReference>
<evidence type="ECO:0000259" key="3">
    <source>
        <dbReference type="PROSITE" id="PS51668"/>
    </source>
</evidence>
<dbReference type="Pfam" id="PF01980">
    <property type="entry name" value="TrmO_N"/>
    <property type="match status" value="1"/>
</dbReference>
<comment type="caution">
    <text evidence="4">The sequence shown here is derived from an EMBL/GenBank/DDBJ whole genome shotgun (WGS) entry which is preliminary data.</text>
</comment>
<proteinExistence type="inferred from homology"/>
<dbReference type="PROSITE" id="PS51668">
    <property type="entry name" value="TSAA_2"/>
    <property type="match status" value="1"/>
</dbReference>
<dbReference type="InterPro" id="IPR036414">
    <property type="entry name" value="YaeB_N_sf"/>
</dbReference>
<feature type="domain" description="TsaA-like" evidence="3">
    <location>
        <begin position="26"/>
        <end position="161"/>
    </location>
</feature>
<keyword evidence="4" id="KW-0489">Methyltransferase</keyword>
<dbReference type="InterPro" id="IPR036413">
    <property type="entry name" value="YaeB-like_sf"/>
</dbReference>
<dbReference type="PANTHER" id="PTHR12818">
    <property type="entry name" value="TRNA (ADENINE(37)-N6)-METHYLTRANSFERASE"/>
    <property type="match status" value="1"/>
</dbReference>
<evidence type="ECO:0000256" key="2">
    <source>
        <dbReference type="ARBA" id="ARBA00033753"/>
    </source>
</evidence>
<dbReference type="PANTHER" id="PTHR12818:SF0">
    <property type="entry name" value="TRNA (ADENINE(37)-N6)-METHYLTRANSFERASE"/>
    <property type="match status" value="1"/>
</dbReference>
<evidence type="ECO:0000256" key="1">
    <source>
        <dbReference type="ARBA" id="ARBA00022691"/>
    </source>
</evidence>
<evidence type="ECO:0000313" key="4">
    <source>
        <dbReference type="EMBL" id="MBB6464521.1"/>
    </source>
</evidence>
<dbReference type="EMBL" id="JACHGI010000001">
    <property type="protein sequence ID" value="MBB6464521.1"/>
    <property type="molecule type" value="Genomic_DNA"/>
</dbReference>
<dbReference type="AlphaFoldDB" id="A0A8E1W9I6"/>
<dbReference type="CDD" id="cd09281">
    <property type="entry name" value="UPF0066"/>
    <property type="match status" value="1"/>
</dbReference>
<accession>A0A8E1W9I6</accession>
<dbReference type="GO" id="GO:0008168">
    <property type="term" value="F:methyltransferase activity"/>
    <property type="evidence" value="ECO:0007669"/>
    <property type="project" value="UniProtKB-KW"/>
</dbReference>